<comment type="caution">
    <text evidence="3">The sequence shown here is derived from an EMBL/GenBank/DDBJ whole genome shotgun (WGS) entry which is preliminary data.</text>
</comment>
<dbReference type="Pfam" id="PF01551">
    <property type="entry name" value="Peptidase_M23"/>
    <property type="match status" value="1"/>
</dbReference>
<gene>
    <name evidence="3" type="ORF">GCM10011487_54970</name>
</gene>
<dbReference type="InterPro" id="IPR016047">
    <property type="entry name" value="M23ase_b-sheet_dom"/>
</dbReference>
<evidence type="ECO:0000256" key="1">
    <source>
        <dbReference type="ARBA" id="ARBA00022729"/>
    </source>
</evidence>
<dbReference type="SUPFAM" id="SSF51261">
    <property type="entry name" value="Duplicated hybrid motif"/>
    <property type="match status" value="1"/>
</dbReference>
<dbReference type="AlphaFoldDB" id="A0A829YJI1"/>
<keyword evidence="4" id="KW-1185">Reference proteome</keyword>
<sequence length="213" mass="23154">MARDIMIKWTCIIISCCALGSASVAEQTGVEALRSQGIYRLPYEDGTVVKVFDDFTSHRPRGRIDFFAIEGSQPYRVVAAAAGRVTAIQDSFHEQQSGRAAAECRNNYVWIEHANGEWTNYSHLARGSVSELAKLKIGDFVAAGAFIGNEAAVGCAMLDHVHFEVAVPDRRAPIDSGGFLLDNEGGKRERNPQFCNLPTGAVVKDGKYRAAAC</sequence>
<dbReference type="Proteomes" id="UP000445000">
    <property type="component" value="Unassembled WGS sequence"/>
</dbReference>
<proteinExistence type="predicted"/>
<name>A0A829YJI1_9GAMM</name>
<dbReference type="EMBL" id="BLJN01000006">
    <property type="protein sequence ID" value="GFE83497.1"/>
    <property type="molecule type" value="Genomic_DNA"/>
</dbReference>
<feature type="domain" description="M23ase beta-sheet core" evidence="2">
    <location>
        <begin position="64"/>
        <end position="167"/>
    </location>
</feature>
<dbReference type="InterPro" id="IPR050570">
    <property type="entry name" value="Cell_wall_metabolism_enzyme"/>
</dbReference>
<dbReference type="PANTHER" id="PTHR21666:SF289">
    <property type="entry name" value="L-ALA--D-GLU ENDOPEPTIDASE"/>
    <property type="match status" value="1"/>
</dbReference>
<reference evidence="4" key="1">
    <citation type="submission" date="2020-01" db="EMBL/GenBank/DDBJ databases">
        <title>'Steroidobacter agaridevorans' sp. nov., agar-degrading bacteria isolated from rhizosphere soils.</title>
        <authorList>
            <person name="Ikenaga M."/>
            <person name="Kataoka M."/>
            <person name="Murouchi A."/>
            <person name="Katsuragi S."/>
            <person name="Sakai M."/>
        </authorList>
    </citation>
    <scope>NUCLEOTIDE SEQUENCE [LARGE SCALE GENOMIC DNA]</scope>
    <source>
        <strain evidence="4">YU21-B</strain>
    </source>
</reference>
<dbReference type="GO" id="GO:0004222">
    <property type="term" value="F:metalloendopeptidase activity"/>
    <property type="evidence" value="ECO:0007669"/>
    <property type="project" value="TreeGrafter"/>
</dbReference>
<dbReference type="InterPro" id="IPR011055">
    <property type="entry name" value="Dup_hybrid_motif"/>
</dbReference>
<accession>A0A829YJI1</accession>
<evidence type="ECO:0000313" key="3">
    <source>
        <dbReference type="EMBL" id="GFE83497.1"/>
    </source>
</evidence>
<organism evidence="3 4">
    <name type="scientific">Steroidobacter agaridevorans</name>
    <dbReference type="NCBI Taxonomy" id="2695856"/>
    <lineage>
        <taxon>Bacteria</taxon>
        <taxon>Pseudomonadati</taxon>
        <taxon>Pseudomonadota</taxon>
        <taxon>Gammaproteobacteria</taxon>
        <taxon>Steroidobacterales</taxon>
        <taxon>Steroidobacteraceae</taxon>
        <taxon>Steroidobacter</taxon>
    </lineage>
</organism>
<protein>
    <recommendedName>
        <fullName evidence="2">M23ase beta-sheet core domain-containing protein</fullName>
    </recommendedName>
</protein>
<evidence type="ECO:0000259" key="2">
    <source>
        <dbReference type="Pfam" id="PF01551"/>
    </source>
</evidence>
<dbReference type="Gene3D" id="2.70.70.10">
    <property type="entry name" value="Glucose Permease (Domain IIA)"/>
    <property type="match status" value="1"/>
</dbReference>
<evidence type="ECO:0000313" key="4">
    <source>
        <dbReference type="Proteomes" id="UP000445000"/>
    </source>
</evidence>
<keyword evidence="1" id="KW-0732">Signal</keyword>
<dbReference type="PANTHER" id="PTHR21666">
    <property type="entry name" value="PEPTIDASE-RELATED"/>
    <property type="match status" value="1"/>
</dbReference>
<dbReference type="CDD" id="cd12797">
    <property type="entry name" value="M23_peptidase"/>
    <property type="match status" value="1"/>
</dbReference>